<keyword evidence="5 6" id="KW-0961">Cell wall biogenesis/degradation</keyword>
<comment type="pathway">
    <text evidence="1 6">Cell wall biogenesis; peptidoglycan biosynthesis.</text>
</comment>
<dbReference type="GO" id="GO:0016740">
    <property type="term" value="F:transferase activity"/>
    <property type="evidence" value="ECO:0007669"/>
    <property type="project" value="UniProtKB-KW"/>
</dbReference>
<dbReference type="InterPro" id="IPR005490">
    <property type="entry name" value="LD_TPept_cat_dom"/>
</dbReference>
<accession>A0A9D2H6Z3</accession>
<gene>
    <name evidence="10" type="ORF">H9800_07380</name>
</gene>
<evidence type="ECO:0000256" key="1">
    <source>
        <dbReference type="ARBA" id="ARBA00004752"/>
    </source>
</evidence>
<keyword evidence="3 6" id="KW-0133">Cell shape</keyword>
<dbReference type="Proteomes" id="UP000824220">
    <property type="component" value="Unassembled WGS sequence"/>
</dbReference>
<evidence type="ECO:0000256" key="3">
    <source>
        <dbReference type="ARBA" id="ARBA00022960"/>
    </source>
</evidence>
<dbReference type="GO" id="GO:0008360">
    <property type="term" value="P:regulation of cell shape"/>
    <property type="evidence" value="ECO:0007669"/>
    <property type="project" value="UniProtKB-UniRule"/>
</dbReference>
<keyword evidence="2" id="KW-0808">Transferase</keyword>
<dbReference type="Gene3D" id="2.40.440.10">
    <property type="entry name" value="L,D-transpeptidase catalytic domain-like"/>
    <property type="match status" value="1"/>
</dbReference>
<evidence type="ECO:0000313" key="10">
    <source>
        <dbReference type="EMBL" id="HJA04671.1"/>
    </source>
</evidence>
<dbReference type="SUPFAM" id="SSF141523">
    <property type="entry name" value="L,D-transpeptidase catalytic domain-like"/>
    <property type="match status" value="1"/>
</dbReference>
<evidence type="ECO:0000256" key="5">
    <source>
        <dbReference type="ARBA" id="ARBA00023316"/>
    </source>
</evidence>
<evidence type="ECO:0000256" key="8">
    <source>
        <dbReference type="SAM" id="Phobius"/>
    </source>
</evidence>
<evidence type="ECO:0000256" key="4">
    <source>
        <dbReference type="ARBA" id="ARBA00022984"/>
    </source>
</evidence>
<keyword evidence="4 6" id="KW-0573">Peptidoglycan synthesis</keyword>
<dbReference type="Pfam" id="PF03734">
    <property type="entry name" value="YkuD"/>
    <property type="match status" value="1"/>
</dbReference>
<reference evidence="10" key="1">
    <citation type="journal article" date="2021" name="PeerJ">
        <title>Extensive microbial diversity within the chicken gut microbiome revealed by metagenomics and culture.</title>
        <authorList>
            <person name="Gilroy R."/>
            <person name="Ravi A."/>
            <person name="Getino M."/>
            <person name="Pursley I."/>
            <person name="Horton D.L."/>
            <person name="Alikhan N.F."/>
            <person name="Baker D."/>
            <person name="Gharbi K."/>
            <person name="Hall N."/>
            <person name="Watson M."/>
            <person name="Adriaenssens E.M."/>
            <person name="Foster-Nyarko E."/>
            <person name="Jarju S."/>
            <person name="Secka A."/>
            <person name="Antonio M."/>
            <person name="Oren A."/>
            <person name="Chaudhuri R.R."/>
            <person name="La Ragione R."/>
            <person name="Hildebrand F."/>
            <person name="Pallen M.J."/>
        </authorList>
    </citation>
    <scope>NUCLEOTIDE SEQUENCE</scope>
    <source>
        <strain evidence="10">ChiHjej8B7-3636</strain>
    </source>
</reference>
<feature type="active site" description="Nucleophile" evidence="6">
    <location>
        <position position="271"/>
    </location>
</feature>
<feature type="domain" description="L,D-TPase catalytic" evidence="9">
    <location>
        <begin position="171"/>
        <end position="294"/>
    </location>
</feature>
<evidence type="ECO:0000256" key="7">
    <source>
        <dbReference type="SAM" id="MobiDB-lite"/>
    </source>
</evidence>
<keyword evidence="8" id="KW-0472">Membrane</keyword>
<dbReference type="AlphaFoldDB" id="A0A9D2H6Z3"/>
<proteinExistence type="predicted"/>
<comment type="caution">
    <text evidence="10">The sequence shown here is derived from an EMBL/GenBank/DDBJ whole genome shotgun (WGS) entry which is preliminary data.</text>
</comment>
<protein>
    <submittedName>
        <fullName evidence="10">L,D-transpeptidase</fullName>
    </submittedName>
</protein>
<keyword evidence="8" id="KW-1133">Transmembrane helix</keyword>
<sequence length="294" mass="30892">MWLGGAIAVIVVAAIVAAFLLWPRGDETRPSVPSAAPATTPSATPTIAPTPTGPPANDTDYSAEDLPIDDVFLVDPALPVDDDPQGDVLPLIASPREAEGAPVFADPEGDPVAWLPQEQTYGGTDLPVVEEHRSWVKVLLVGRQARAGDGDARQVAGWLRTSDVELTPNDVSVEVDLSARTIDIVRRDGSEQSSERIADDFAWGTDATPTPAGRTFIMHAESVPSLAYTRGNPIIYLGAQSTTLAGFDGQDVAVTAFHYHDVRSGAISNGCLRVDAGATARLAELPLGTPVVIS</sequence>
<evidence type="ECO:0000259" key="9">
    <source>
        <dbReference type="PROSITE" id="PS52029"/>
    </source>
</evidence>
<evidence type="ECO:0000313" key="11">
    <source>
        <dbReference type="Proteomes" id="UP000824220"/>
    </source>
</evidence>
<feature type="compositionally biased region" description="Low complexity" evidence="7">
    <location>
        <begin position="30"/>
        <end position="50"/>
    </location>
</feature>
<feature type="transmembrane region" description="Helical" evidence="8">
    <location>
        <begin position="6"/>
        <end position="22"/>
    </location>
</feature>
<organism evidence="10 11">
    <name type="scientific">Candidatus Microbacterium stercoravium</name>
    <dbReference type="NCBI Taxonomy" id="2838697"/>
    <lineage>
        <taxon>Bacteria</taxon>
        <taxon>Bacillati</taxon>
        <taxon>Actinomycetota</taxon>
        <taxon>Actinomycetes</taxon>
        <taxon>Micrococcales</taxon>
        <taxon>Microbacteriaceae</taxon>
        <taxon>Microbacterium</taxon>
    </lineage>
</organism>
<dbReference type="EMBL" id="DXAM01000103">
    <property type="protein sequence ID" value="HJA04671.1"/>
    <property type="molecule type" value="Genomic_DNA"/>
</dbReference>
<dbReference type="CDD" id="cd16913">
    <property type="entry name" value="YkuD_like"/>
    <property type="match status" value="1"/>
</dbReference>
<name>A0A9D2H6Z3_9MICO</name>
<dbReference type="PROSITE" id="PS52029">
    <property type="entry name" value="LD_TPASE"/>
    <property type="match status" value="1"/>
</dbReference>
<reference evidence="10" key="2">
    <citation type="submission" date="2021-04" db="EMBL/GenBank/DDBJ databases">
        <authorList>
            <person name="Gilroy R."/>
        </authorList>
    </citation>
    <scope>NUCLEOTIDE SEQUENCE</scope>
    <source>
        <strain evidence="10">ChiHjej8B7-3636</strain>
    </source>
</reference>
<dbReference type="InterPro" id="IPR038063">
    <property type="entry name" value="Transpep_catalytic_dom"/>
</dbReference>
<evidence type="ECO:0000256" key="2">
    <source>
        <dbReference type="ARBA" id="ARBA00022679"/>
    </source>
</evidence>
<feature type="region of interest" description="Disordered" evidence="7">
    <location>
        <begin position="28"/>
        <end position="62"/>
    </location>
</feature>
<dbReference type="GO" id="GO:0071555">
    <property type="term" value="P:cell wall organization"/>
    <property type="evidence" value="ECO:0007669"/>
    <property type="project" value="UniProtKB-UniRule"/>
</dbReference>
<dbReference type="GO" id="GO:0009252">
    <property type="term" value="P:peptidoglycan biosynthetic process"/>
    <property type="evidence" value="ECO:0007669"/>
    <property type="project" value="UniProtKB-KW"/>
</dbReference>
<feature type="active site" description="Proton donor/acceptor" evidence="6">
    <location>
        <position position="260"/>
    </location>
</feature>
<keyword evidence="8" id="KW-0812">Transmembrane</keyword>
<evidence type="ECO:0000256" key="6">
    <source>
        <dbReference type="PROSITE-ProRule" id="PRU01373"/>
    </source>
</evidence>